<dbReference type="EMBL" id="CP045898">
    <property type="protein sequence ID" value="QQP40123.1"/>
    <property type="molecule type" value="Genomic_DNA"/>
</dbReference>
<evidence type="ECO:0000313" key="3">
    <source>
        <dbReference type="Proteomes" id="UP000595437"/>
    </source>
</evidence>
<proteinExistence type="predicted"/>
<feature type="region of interest" description="Disordered" evidence="1">
    <location>
        <begin position="1"/>
        <end position="65"/>
    </location>
</feature>
<keyword evidence="3" id="KW-1185">Reference proteome</keyword>
<dbReference type="AlphaFoldDB" id="A0A7T8GYC7"/>
<organism evidence="2 3">
    <name type="scientific">Caligus rogercresseyi</name>
    <name type="common">Sea louse</name>
    <dbReference type="NCBI Taxonomy" id="217165"/>
    <lineage>
        <taxon>Eukaryota</taxon>
        <taxon>Metazoa</taxon>
        <taxon>Ecdysozoa</taxon>
        <taxon>Arthropoda</taxon>
        <taxon>Crustacea</taxon>
        <taxon>Multicrustacea</taxon>
        <taxon>Hexanauplia</taxon>
        <taxon>Copepoda</taxon>
        <taxon>Siphonostomatoida</taxon>
        <taxon>Caligidae</taxon>
        <taxon>Caligus</taxon>
    </lineage>
</organism>
<accession>A0A7T8GYC7</accession>
<protein>
    <submittedName>
        <fullName evidence="2">Uncharacterized protein</fullName>
    </submittedName>
</protein>
<evidence type="ECO:0000313" key="2">
    <source>
        <dbReference type="EMBL" id="QQP40123.1"/>
    </source>
</evidence>
<feature type="compositionally biased region" description="Basic and acidic residues" evidence="1">
    <location>
        <begin position="1"/>
        <end position="56"/>
    </location>
</feature>
<sequence>MGRLSEKDRRTRNPEKGERARVSKKDGGRKTIGNHNDEGTGKREVERTSRREENGSKLKKRRASG</sequence>
<dbReference type="Proteomes" id="UP000595437">
    <property type="component" value="Chromosome 9"/>
</dbReference>
<evidence type="ECO:0000256" key="1">
    <source>
        <dbReference type="SAM" id="MobiDB-lite"/>
    </source>
</evidence>
<gene>
    <name evidence="2" type="ORF">FKW44_014063</name>
</gene>
<name>A0A7T8GYC7_CALRO</name>
<reference evidence="3" key="1">
    <citation type="submission" date="2021-01" db="EMBL/GenBank/DDBJ databases">
        <title>Caligus Genome Assembly.</title>
        <authorList>
            <person name="Gallardo-Escarate C."/>
        </authorList>
    </citation>
    <scope>NUCLEOTIDE SEQUENCE [LARGE SCALE GENOMIC DNA]</scope>
</reference>